<evidence type="ECO:0000256" key="6">
    <source>
        <dbReference type="ARBA" id="ARBA00022840"/>
    </source>
</evidence>
<evidence type="ECO:0000256" key="7">
    <source>
        <dbReference type="SAM" id="MobiDB-lite"/>
    </source>
</evidence>
<feature type="compositionally biased region" description="Low complexity" evidence="7">
    <location>
        <begin position="273"/>
        <end position="291"/>
    </location>
</feature>
<sequence>MGVVWTAHDERLHRTVAVKQLLLQPGLAEADTDEAKRRAMREGRIAARLQHPHAVAVYDVAEDDGQPWLVMEYLPSKSLSAVLSERGTLPPRDVASIGMQVASALAAAHNAGIVHRDIKPGNVLLGDDGTVKITDFGISRATGDVTVTATGMLAGTPAYLAPEVAKGYDPGSPSDVFSLGSTLYAAIEGEPPFGLSENTIALLHKVASGKVNPPRNAGPLTALLMRLLRAEPEDRPTMAEARDALAAVANGQATPAFTPAVVAPTHPPSWRGAPVQQQPQQQAATRALTPQQPAPPAATRVDLHTPPRAMPTQQPPSNHRPAAAPQYSQRPKPSPLSSVAKSKKSTVFTALAIVAAAAIGIMFASMISNNSDNGGRDNNAGGNTQVQQTQDSTQPSTPSKSSGKAGQWTDTPTDDDKKGLLEDYFQTAPDKPDEAWQMGNANFQGQYPGGLDGFKTFWGGIKKVKVTSVEERQPYYFVVSLDVTKKDGTKSSIQRQVSLEWRSPNFLLSYDKPFGSA</sequence>
<gene>
    <name evidence="10" type="ORF">GCM10010178_64880</name>
</gene>
<dbReference type="SMART" id="SM00220">
    <property type="entry name" value="S_TKc"/>
    <property type="match status" value="1"/>
</dbReference>
<evidence type="ECO:0000256" key="4">
    <source>
        <dbReference type="ARBA" id="ARBA00022741"/>
    </source>
</evidence>
<feature type="region of interest" description="Disordered" evidence="7">
    <location>
        <begin position="258"/>
        <end position="339"/>
    </location>
</feature>
<feature type="region of interest" description="Disordered" evidence="7">
    <location>
        <begin position="373"/>
        <end position="419"/>
    </location>
</feature>
<dbReference type="Pfam" id="PF00069">
    <property type="entry name" value="Pkinase"/>
    <property type="match status" value="1"/>
</dbReference>
<dbReference type="InterPro" id="IPR000719">
    <property type="entry name" value="Prot_kinase_dom"/>
</dbReference>
<dbReference type="CDD" id="cd14014">
    <property type="entry name" value="STKc_PknB_like"/>
    <property type="match status" value="1"/>
</dbReference>
<keyword evidence="4" id="KW-0547">Nucleotide-binding</keyword>
<keyword evidence="8" id="KW-1133">Transmembrane helix</keyword>
<keyword evidence="8" id="KW-0472">Membrane</keyword>
<dbReference type="RefSeq" id="WP_370467761.1">
    <property type="nucleotide sequence ID" value="NZ_BMRE01000037.1"/>
</dbReference>
<evidence type="ECO:0000256" key="1">
    <source>
        <dbReference type="ARBA" id="ARBA00012513"/>
    </source>
</evidence>
<proteinExistence type="predicted"/>
<evidence type="ECO:0000256" key="5">
    <source>
        <dbReference type="ARBA" id="ARBA00022777"/>
    </source>
</evidence>
<dbReference type="InterPro" id="IPR011009">
    <property type="entry name" value="Kinase-like_dom_sf"/>
</dbReference>
<keyword evidence="11" id="KW-1185">Reference proteome</keyword>
<keyword evidence="8" id="KW-0812">Transmembrane</keyword>
<dbReference type="SUPFAM" id="SSF56112">
    <property type="entry name" value="Protein kinase-like (PK-like)"/>
    <property type="match status" value="1"/>
</dbReference>
<feature type="compositionally biased region" description="Low complexity" evidence="7">
    <location>
        <begin position="373"/>
        <end position="402"/>
    </location>
</feature>
<dbReference type="Gene3D" id="3.30.200.20">
    <property type="entry name" value="Phosphorylase Kinase, domain 1"/>
    <property type="match status" value="1"/>
</dbReference>
<dbReference type="PANTHER" id="PTHR43289:SF6">
    <property type="entry name" value="SERINE_THREONINE-PROTEIN KINASE NEKL-3"/>
    <property type="match status" value="1"/>
</dbReference>
<evidence type="ECO:0000313" key="10">
    <source>
        <dbReference type="EMBL" id="GGU63827.1"/>
    </source>
</evidence>
<dbReference type="EC" id="2.7.11.1" evidence="1"/>
<keyword evidence="2" id="KW-0723">Serine/threonine-protein kinase</keyword>
<comment type="caution">
    <text evidence="10">The sequence shown here is derived from an EMBL/GenBank/DDBJ whole genome shotgun (WGS) entry which is preliminary data.</text>
</comment>
<protein>
    <recommendedName>
        <fullName evidence="1">non-specific serine/threonine protein kinase</fullName>
        <ecNumber evidence="1">2.7.11.1</ecNumber>
    </recommendedName>
</protein>
<reference evidence="11" key="1">
    <citation type="journal article" date="2019" name="Int. J. Syst. Evol. Microbiol.">
        <title>The Global Catalogue of Microorganisms (GCM) 10K type strain sequencing project: providing services to taxonomists for standard genome sequencing and annotation.</title>
        <authorList>
            <consortium name="The Broad Institute Genomics Platform"/>
            <consortium name="The Broad Institute Genome Sequencing Center for Infectious Disease"/>
            <person name="Wu L."/>
            <person name="Ma J."/>
        </authorList>
    </citation>
    <scope>NUCLEOTIDE SEQUENCE [LARGE SCALE GENOMIC DNA]</scope>
    <source>
        <strain evidence="11">JCM 3296</strain>
    </source>
</reference>
<feature type="domain" description="Protein kinase" evidence="9">
    <location>
        <begin position="1"/>
        <end position="257"/>
    </location>
</feature>
<dbReference type="PROSITE" id="PS50011">
    <property type="entry name" value="PROTEIN_KINASE_DOM"/>
    <property type="match status" value="1"/>
</dbReference>
<evidence type="ECO:0000256" key="8">
    <source>
        <dbReference type="SAM" id="Phobius"/>
    </source>
</evidence>
<dbReference type="PANTHER" id="PTHR43289">
    <property type="entry name" value="MITOGEN-ACTIVATED PROTEIN KINASE KINASE KINASE 20-RELATED"/>
    <property type="match status" value="1"/>
</dbReference>
<dbReference type="EMBL" id="BMRE01000037">
    <property type="protein sequence ID" value="GGU63827.1"/>
    <property type="molecule type" value="Genomic_DNA"/>
</dbReference>
<dbReference type="InterPro" id="IPR008271">
    <property type="entry name" value="Ser/Thr_kinase_AS"/>
</dbReference>
<evidence type="ECO:0000313" key="11">
    <source>
        <dbReference type="Proteomes" id="UP000649573"/>
    </source>
</evidence>
<keyword evidence="3" id="KW-0808">Transferase</keyword>
<feature type="transmembrane region" description="Helical" evidence="8">
    <location>
        <begin position="347"/>
        <end position="367"/>
    </location>
</feature>
<dbReference type="Proteomes" id="UP000649573">
    <property type="component" value="Unassembled WGS sequence"/>
</dbReference>
<organism evidence="10 11">
    <name type="scientific">Lentzea flava</name>
    <dbReference type="NCBI Taxonomy" id="103732"/>
    <lineage>
        <taxon>Bacteria</taxon>
        <taxon>Bacillati</taxon>
        <taxon>Actinomycetota</taxon>
        <taxon>Actinomycetes</taxon>
        <taxon>Pseudonocardiales</taxon>
        <taxon>Pseudonocardiaceae</taxon>
        <taxon>Lentzea</taxon>
    </lineage>
</organism>
<keyword evidence="5" id="KW-0418">Kinase</keyword>
<dbReference type="Gene3D" id="1.10.510.10">
    <property type="entry name" value="Transferase(Phosphotransferase) domain 1"/>
    <property type="match status" value="1"/>
</dbReference>
<keyword evidence="6" id="KW-0067">ATP-binding</keyword>
<evidence type="ECO:0000256" key="2">
    <source>
        <dbReference type="ARBA" id="ARBA00022527"/>
    </source>
</evidence>
<dbReference type="PROSITE" id="PS00108">
    <property type="entry name" value="PROTEIN_KINASE_ST"/>
    <property type="match status" value="1"/>
</dbReference>
<feature type="compositionally biased region" description="Polar residues" evidence="7">
    <location>
        <begin position="326"/>
        <end position="339"/>
    </location>
</feature>
<evidence type="ECO:0000259" key="9">
    <source>
        <dbReference type="PROSITE" id="PS50011"/>
    </source>
</evidence>
<evidence type="ECO:0000256" key="3">
    <source>
        <dbReference type="ARBA" id="ARBA00022679"/>
    </source>
</evidence>
<accession>A0ABQ2V1E8</accession>
<name>A0ABQ2V1E8_9PSEU</name>